<feature type="compositionally biased region" description="Polar residues" evidence="3">
    <location>
        <begin position="673"/>
        <end position="692"/>
    </location>
</feature>
<name>A0A034VIJ5_BACDO</name>
<feature type="compositionally biased region" description="Gly residues" evidence="3">
    <location>
        <begin position="608"/>
        <end position="620"/>
    </location>
</feature>
<dbReference type="PANTHER" id="PTHR19232">
    <property type="entry name" value="CENTROCORTIN FAMILY MEMBER"/>
    <property type="match status" value="1"/>
</dbReference>
<accession>A0A034VIJ5</accession>
<reference evidence="4" key="1">
    <citation type="journal article" date="2014" name="BMC Genomics">
        <title>Characterizing the developmental transcriptome of the oriental fruit fly, Bactrocera dorsalis (Diptera: Tephritidae) through comparative genomic analysis with Drosophila melanogaster utilizing modENCODE datasets.</title>
        <authorList>
            <person name="Geib S.M."/>
            <person name="Calla B."/>
            <person name="Hall B."/>
            <person name="Hou S."/>
            <person name="Manoukis N.C."/>
        </authorList>
    </citation>
    <scope>NUCLEOTIDE SEQUENCE</scope>
    <source>
        <strain evidence="4">Punador</strain>
    </source>
</reference>
<evidence type="ECO:0000313" key="4">
    <source>
        <dbReference type="EMBL" id="JAC41952.1"/>
    </source>
</evidence>
<organism evidence="4">
    <name type="scientific">Bactrocera dorsalis</name>
    <name type="common">Oriental fruit fly</name>
    <name type="synonym">Dacus dorsalis</name>
    <dbReference type="NCBI Taxonomy" id="27457"/>
    <lineage>
        <taxon>Eukaryota</taxon>
        <taxon>Metazoa</taxon>
        <taxon>Ecdysozoa</taxon>
        <taxon>Arthropoda</taxon>
        <taxon>Hexapoda</taxon>
        <taxon>Insecta</taxon>
        <taxon>Pterygota</taxon>
        <taxon>Neoptera</taxon>
        <taxon>Endopterygota</taxon>
        <taxon>Diptera</taxon>
        <taxon>Brachycera</taxon>
        <taxon>Muscomorpha</taxon>
        <taxon>Tephritoidea</taxon>
        <taxon>Tephritidae</taxon>
        <taxon>Bactrocera</taxon>
        <taxon>Bactrocera</taxon>
    </lineage>
</organism>
<proteinExistence type="inferred from homology"/>
<sequence length="1078" mass="118002">MSDYKCVQRAASTSAARATSTSKPSKPFCSLAYLAKSTAAINSSSDVRILKGPGQNSFTDPSSPPNVAATAKVNERGSPGLPTGTATAIREHGDNSQQPNEASTTSRIANGRSSNNLSSEQSDGINHSRSIAEVFGVINEEDATPTTDQVDGTDVRRPWELGAHNGFVRRIPPSLMTPANAQNGFPHCSNGLASLSKLNSMDCWDYTIELECLNGPQDLQLAAELGKTLLERNKELESLVKELKGTIDEQQQEIVYLKKHTTALREVNDTRLKVYEQLDIGIQDLERANQRLTAENTSDKKHIKTLVQNIEALEARQDELNKQLEELRQALSMERRKNERLSSANERRNAADDSHRNNGVLDGSAVEEPTSTSNSNESSSEVCFEANTTAPENCSFAFRSTAPADSKANSTSIGAHQSHDNSMALSDLVCSADDGEEIIKLVNDLEMTKKAFLAEQQRCTELEEQLVAIIQENQMLQSRLANNSPNEEMRSMQEELSVLDEVRQGKMCSRCMRVVEERGTIGDEQSSLAPTEEYHEDEERSLLDNGSECSQAAYRPGVSIKVSQRIADSLDLSIPSSPNPYRELVEKYEALLEVQCSAIVRKSTTMGGAVGSGSGSGGDGMSLADEFQSSGEFSQSQKSHTLSSVADETAADESCGAGSAVGSSSAAEVHNGGDSSLPSSNDANTTKVVNNTKDMRGRTPTEYSEAETSSSGYADETSNKSTQTENRPGSFLCTIGDGEVCKFSIYDDASPIESHFRNRPEYKELFKEIFAVLKKAATNKEEGERLPLLDDTEPAATSTCTAAKVPPVTPANEELPIGFEDDAQSIISSAVSEQSFAMSECITKLERKTAKKHIIEKNQENQPPSLLGTSITTLVVGGKSPIVENGRVLTPLKREPLEYLSVGVGIKKKNRRKNRNFSGDRSESPATLPSPPRFFIASGKKRRDVRPYVQSPLANTSSDQPRSSRSSGGAHYEWSGNSMVIYNRSLNSPGTQSSLRGREMDLSNLEYRPSFLSRELNQLKNLEMSYAEVLRSADSCKHSHCQSASHHHHHHHSQQQQQQHHSQQKQHKQQKLQRNRKN</sequence>
<dbReference type="AlphaFoldDB" id="A0A034VIJ5"/>
<keyword evidence="2" id="KW-0175">Coiled coil</keyword>
<feature type="compositionally biased region" description="Basic residues" evidence="3">
    <location>
        <begin position="1062"/>
        <end position="1078"/>
    </location>
</feature>
<dbReference type="PANTHER" id="PTHR19232:SF7">
    <property type="entry name" value="CENTROCORTIN, ISOFORM A"/>
    <property type="match status" value="1"/>
</dbReference>
<feature type="region of interest" description="Disordered" evidence="3">
    <location>
        <begin position="52"/>
        <end position="126"/>
    </location>
</feature>
<feature type="compositionally biased region" description="Polar residues" evidence="3">
    <location>
        <begin position="95"/>
        <end position="126"/>
    </location>
</feature>
<feature type="region of interest" description="Disordered" evidence="3">
    <location>
        <begin position="605"/>
        <end position="730"/>
    </location>
</feature>
<feature type="compositionally biased region" description="Low complexity" evidence="3">
    <location>
        <begin position="656"/>
        <end position="667"/>
    </location>
</feature>
<evidence type="ECO:0000256" key="3">
    <source>
        <dbReference type="SAM" id="MobiDB-lite"/>
    </source>
</evidence>
<feature type="compositionally biased region" description="Low complexity" evidence="3">
    <location>
        <begin position="370"/>
        <end position="381"/>
    </location>
</feature>
<comment type="similarity">
    <text evidence="1">Belongs to the CDR2 family.</text>
</comment>
<gene>
    <name evidence="4" type="primary">CDR2L</name>
</gene>
<feature type="region of interest" description="Disordered" evidence="3">
    <location>
        <begin position="334"/>
        <end position="383"/>
    </location>
</feature>
<feature type="compositionally biased region" description="Low complexity" evidence="3">
    <location>
        <begin position="9"/>
        <end position="22"/>
    </location>
</feature>
<dbReference type="EMBL" id="GAKP01017000">
    <property type="protein sequence ID" value="JAC41952.1"/>
    <property type="molecule type" value="Transcribed_RNA"/>
</dbReference>
<dbReference type="EMBL" id="GAKP01017003">
    <property type="protein sequence ID" value="JAC41949.1"/>
    <property type="molecule type" value="Transcribed_RNA"/>
</dbReference>
<feature type="compositionally biased region" description="Basic and acidic residues" evidence="3">
    <location>
        <begin position="334"/>
        <end position="356"/>
    </location>
</feature>
<feature type="region of interest" description="Disordered" evidence="3">
    <location>
        <begin position="911"/>
        <end position="971"/>
    </location>
</feature>
<evidence type="ECO:0000256" key="2">
    <source>
        <dbReference type="ARBA" id="ARBA00023054"/>
    </source>
</evidence>
<protein>
    <submittedName>
        <fullName evidence="4">Cerebellar degeneration-related protein 2-like protein</fullName>
    </submittedName>
</protein>
<dbReference type="EMBL" id="GAKP01017001">
    <property type="protein sequence ID" value="JAC41951.1"/>
    <property type="molecule type" value="Transcribed_RNA"/>
</dbReference>
<dbReference type="InterPro" id="IPR026079">
    <property type="entry name" value="CDR2"/>
</dbReference>
<feature type="region of interest" description="Disordered" evidence="3">
    <location>
        <begin position="1"/>
        <end position="25"/>
    </location>
</feature>
<feature type="region of interest" description="Disordered" evidence="3">
    <location>
        <begin position="1038"/>
        <end position="1078"/>
    </location>
</feature>
<feature type="compositionally biased region" description="Low complexity" evidence="3">
    <location>
        <begin position="957"/>
        <end position="967"/>
    </location>
</feature>
<evidence type="ECO:0000256" key="1">
    <source>
        <dbReference type="ARBA" id="ARBA00009019"/>
    </source>
</evidence>
<feature type="compositionally biased region" description="Low complexity" evidence="3">
    <location>
        <begin position="626"/>
        <end position="639"/>
    </location>
</feature>
<dbReference type="OrthoDB" id="10059415at2759"/>